<dbReference type="GO" id="GO:0005886">
    <property type="term" value="C:plasma membrane"/>
    <property type="evidence" value="ECO:0007669"/>
    <property type="project" value="TreeGrafter"/>
</dbReference>
<dbReference type="InterPro" id="IPR041569">
    <property type="entry name" value="AAA_lid_3"/>
</dbReference>
<reference evidence="15" key="1">
    <citation type="submission" date="2017-02" db="EMBL/GenBank/DDBJ databases">
        <authorList>
            <person name="Varghese N."/>
            <person name="Submissions S."/>
        </authorList>
    </citation>
    <scope>NUCLEOTIDE SEQUENCE [LARGE SCALE GENOMIC DNA]</scope>
    <source>
        <strain evidence="15">DSM 16521</strain>
    </source>
</reference>
<dbReference type="PRINTS" id="PR00830">
    <property type="entry name" value="ENDOLAPTASE"/>
</dbReference>
<dbReference type="FunFam" id="3.40.50.300:FF:001025">
    <property type="entry name" value="ATPase family, AAA domain-containing 2B"/>
    <property type="match status" value="1"/>
</dbReference>
<dbReference type="InterPro" id="IPR037219">
    <property type="entry name" value="Peptidase_M41-like"/>
</dbReference>
<comment type="similarity">
    <text evidence="2">In the C-terminal section; belongs to the peptidase M41 family.</text>
</comment>
<keyword evidence="5 11" id="KW-0547">Nucleotide-binding</keyword>
<keyword evidence="12" id="KW-0812">Transmembrane</keyword>
<dbReference type="SUPFAM" id="SSF52540">
    <property type="entry name" value="P-loop containing nucleoside triphosphate hydrolases"/>
    <property type="match status" value="1"/>
</dbReference>
<dbReference type="GO" id="GO:0005524">
    <property type="term" value="F:ATP binding"/>
    <property type="evidence" value="ECO:0007669"/>
    <property type="project" value="UniProtKB-KW"/>
</dbReference>
<evidence type="ECO:0000256" key="5">
    <source>
        <dbReference type="ARBA" id="ARBA00022741"/>
    </source>
</evidence>
<dbReference type="InterPro" id="IPR003960">
    <property type="entry name" value="ATPase_AAA_CS"/>
</dbReference>
<comment type="similarity">
    <text evidence="11">Belongs to the AAA ATPase family.</text>
</comment>
<dbReference type="GO" id="GO:0016887">
    <property type="term" value="F:ATP hydrolysis activity"/>
    <property type="evidence" value="ECO:0007669"/>
    <property type="project" value="InterPro"/>
</dbReference>
<proteinExistence type="inferred from homology"/>
<feature type="transmembrane region" description="Helical" evidence="12">
    <location>
        <begin position="27"/>
        <end position="45"/>
    </location>
</feature>
<keyword evidence="12" id="KW-0472">Membrane</keyword>
<dbReference type="PROSITE" id="PS00674">
    <property type="entry name" value="AAA"/>
    <property type="match status" value="1"/>
</dbReference>
<evidence type="ECO:0000256" key="10">
    <source>
        <dbReference type="ARBA" id="ARBA00023054"/>
    </source>
</evidence>
<keyword evidence="15" id="KW-1185">Reference proteome</keyword>
<evidence type="ECO:0000256" key="11">
    <source>
        <dbReference type="RuleBase" id="RU003651"/>
    </source>
</evidence>
<accession>A0A1T4LP46</accession>
<feature type="domain" description="AAA+ ATPase" evidence="13">
    <location>
        <begin position="98"/>
        <end position="243"/>
    </location>
</feature>
<dbReference type="GO" id="GO:0046872">
    <property type="term" value="F:metal ion binding"/>
    <property type="evidence" value="ECO:0007669"/>
    <property type="project" value="UniProtKB-KW"/>
</dbReference>
<dbReference type="InterPro" id="IPR000642">
    <property type="entry name" value="Peptidase_M41"/>
</dbReference>
<evidence type="ECO:0000259" key="13">
    <source>
        <dbReference type="SMART" id="SM00382"/>
    </source>
</evidence>
<dbReference type="Pfam" id="PF17862">
    <property type="entry name" value="AAA_lid_3"/>
    <property type="match status" value="1"/>
</dbReference>
<dbReference type="GO" id="GO:0030163">
    <property type="term" value="P:protein catabolic process"/>
    <property type="evidence" value="ECO:0007669"/>
    <property type="project" value="TreeGrafter"/>
</dbReference>
<dbReference type="GO" id="GO:0006508">
    <property type="term" value="P:proteolysis"/>
    <property type="evidence" value="ECO:0007669"/>
    <property type="project" value="UniProtKB-KW"/>
</dbReference>
<feature type="transmembrane region" description="Helical" evidence="12">
    <location>
        <begin position="5"/>
        <end position="21"/>
    </location>
</feature>
<gene>
    <name evidence="14" type="ORF">SAMN02745885_00238</name>
</gene>
<keyword evidence="6" id="KW-0378">Hydrolase</keyword>
<keyword evidence="7" id="KW-0862">Zinc</keyword>
<evidence type="ECO:0000313" key="14">
    <source>
        <dbReference type="EMBL" id="SJZ56512.1"/>
    </source>
</evidence>
<dbReference type="InterPro" id="IPR027417">
    <property type="entry name" value="P-loop_NTPase"/>
</dbReference>
<evidence type="ECO:0000256" key="7">
    <source>
        <dbReference type="ARBA" id="ARBA00022833"/>
    </source>
</evidence>
<dbReference type="GO" id="GO:0004176">
    <property type="term" value="F:ATP-dependent peptidase activity"/>
    <property type="evidence" value="ECO:0007669"/>
    <property type="project" value="InterPro"/>
</dbReference>
<dbReference type="InterPro" id="IPR003959">
    <property type="entry name" value="ATPase_AAA_core"/>
</dbReference>
<evidence type="ECO:0000256" key="3">
    <source>
        <dbReference type="ARBA" id="ARBA00022670"/>
    </source>
</evidence>
<dbReference type="Gene3D" id="1.10.8.60">
    <property type="match status" value="1"/>
</dbReference>
<dbReference type="Gene3D" id="3.40.50.300">
    <property type="entry name" value="P-loop containing nucleotide triphosphate hydrolases"/>
    <property type="match status" value="1"/>
</dbReference>
<evidence type="ECO:0000256" key="9">
    <source>
        <dbReference type="ARBA" id="ARBA00023049"/>
    </source>
</evidence>
<evidence type="ECO:0000313" key="15">
    <source>
        <dbReference type="Proteomes" id="UP000189933"/>
    </source>
</evidence>
<dbReference type="InterPro" id="IPR003593">
    <property type="entry name" value="AAA+_ATPase"/>
</dbReference>
<dbReference type="Pfam" id="PF00004">
    <property type="entry name" value="AAA"/>
    <property type="match status" value="1"/>
</dbReference>
<dbReference type="PANTHER" id="PTHR23076:SF97">
    <property type="entry name" value="ATP-DEPENDENT ZINC METALLOPROTEASE YME1L1"/>
    <property type="match status" value="1"/>
</dbReference>
<keyword evidence="12" id="KW-1133">Transmembrane helix</keyword>
<sequence>MNRLILYINGPILAIGLYTWLYDREYFGLILLLAIFALGYQYLLMKNLIPGLPFSNQKKYELVQFSDIGGQERAIKELQEALDFLNLSQEVQRLGIRPIKGILLTGPPGTGKTLLAKAAATYTDSVFLSVAGSEFVEIFAGNGAKKVRRLFNDARKLARKEKKKHAVIFIDEMEVVGGKRGRVANQVEYDQTLNQLLVEMDGCQPEDSVHILVIGATNRPDLLDDALLRPGRFDRHVEVSLPDIKGREAILKIHLRNKPVSPDLDLYAIAKQTYGFSGAQLASVANEAAIYALRSGKEHIGQEEFLKAIDKILLGEHRDTLLSDAEKFRIAVHEIGHAFISEFYFPKSIAQITIVPRGKALGFIRQIPEKDEPIKTESEIRKKIRVLLAGGLAEETILGEKSTGSKGDYQQALLYIKELIYCGMSGLKLVDPERIPEEIITEKINDIAEMESQIVLEIFSNYQNDLVQLSNILLEKETLTGDEFYNLLPSFGK</sequence>
<dbReference type="SMART" id="SM00382">
    <property type="entry name" value="AAA"/>
    <property type="match status" value="1"/>
</dbReference>
<evidence type="ECO:0000256" key="4">
    <source>
        <dbReference type="ARBA" id="ARBA00022723"/>
    </source>
</evidence>
<dbReference type="Proteomes" id="UP000189933">
    <property type="component" value="Unassembled WGS sequence"/>
</dbReference>
<dbReference type="GO" id="GO:0004222">
    <property type="term" value="F:metalloendopeptidase activity"/>
    <property type="evidence" value="ECO:0007669"/>
    <property type="project" value="InterPro"/>
</dbReference>
<evidence type="ECO:0000256" key="1">
    <source>
        <dbReference type="ARBA" id="ARBA00001947"/>
    </source>
</evidence>
<name>A0A1T4LP46_9FIRM</name>
<dbReference type="Gene3D" id="1.20.58.760">
    <property type="entry name" value="Peptidase M41"/>
    <property type="match status" value="1"/>
</dbReference>
<dbReference type="RefSeq" id="WP_159071868.1">
    <property type="nucleotide sequence ID" value="NZ_FUXM01000002.1"/>
</dbReference>
<comment type="cofactor">
    <cofactor evidence="1">
        <name>Zn(2+)</name>
        <dbReference type="ChEBI" id="CHEBI:29105"/>
    </cofactor>
</comment>
<keyword evidence="10" id="KW-0175">Coiled coil</keyword>
<dbReference type="SUPFAM" id="SSF140990">
    <property type="entry name" value="FtsH protease domain-like"/>
    <property type="match status" value="1"/>
</dbReference>
<dbReference type="EMBL" id="FUXM01000002">
    <property type="protein sequence ID" value="SJZ56512.1"/>
    <property type="molecule type" value="Genomic_DNA"/>
</dbReference>
<keyword evidence="4" id="KW-0479">Metal-binding</keyword>
<evidence type="ECO:0000256" key="12">
    <source>
        <dbReference type="SAM" id="Phobius"/>
    </source>
</evidence>
<dbReference type="FunFam" id="1.10.8.60:FF:000001">
    <property type="entry name" value="ATP-dependent zinc metalloprotease FtsH"/>
    <property type="match status" value="1"/>
</dbReference>
<protein>
    <submittedName>
        <fullName evidence="14">ATP-dependent metalloprotease FtsH</fullName>
    </submittedName>
</protein>
<evidence type="ECO:0000256" key="8">
    <source>
        <dbReference type="ARBA" id="ARBA00022840"/>
    </source>
</evidence>
<dbReference type="AlphaFoldDB" id="A0A1T4LP46"/>
<dbReference type="PANTHER" id="PTHR23076">
    <property type="entry name" value="METALLOPROTEASE M41 FTSH"/>
    <property type="match status" value="1"/>
</dbReference>
<keyword evidence="3 14" id="KW-0645">Protease</keyword>
<keyword evidence="9 14" id="KW-0482">Metalloprotease</keyword>
<evidence type="ECO:0000256" key="6">
    <source>
        <dbReference type="ARBA" id="ARBA00022801"/>
    </source>
</evidence>
<organism evidence="14 15">
    <name type="scientific">Carboxydocella sporoproducens DSM 16521</name>
    <dbReference type="NCBI Taxonomy" id="1121270"/>
    <lineage>
        <taxon>Bacteria</taxon>
        <taxon>Bacillati</taxon>
        <taxon>Bacillota</taxon>
        <taxon>Clostridia</taxon>
        <taxon>Eubacteriales</taxon>
        <taxon>Clostridiales Family XVI. Incertae Sedis</taxon>
        <taxon>Carboxydocella</taxon>
    </lineage>
</organism>
<keyword evidence="8 11" id="KW-0067">ATP-binding</keyword>
<dbReference type="OrthoDB" id="9809379at2"/>
<dbReference type="Pfam" id="PF01434">
    <property type="entry name" value="Peptidase_M41"/>
    <property type="match status" value="1"/>
</dbReference>
<evidence type="ECO:0000256" key="2">
    <source>
        <dbReference type="ARBA" id="ARBA00010044"/>
    </source>
</evidence>